<dbReference type="AlphaFoldDB" id="A0AAD2CXA9"/>
<reference evidence="1" key="1">
    <citation type="submission" date="2023-08" db="EMBL/GenBank/DDBJ databases">
        <authorList>
            <person name="Audoor S."/>
            <person name="Bilcke G."/>
        </authorList>
    </citation>
    <scope>NUCLEOTIDE SEQUENCE</scope>
</reference>
<comment type="caution">
    <text evidence="1">The sequence shown here is derived from an EMBL/GenBank/DDBJ whole genome shotgun (WGS) entry which is preliminary data.</text>
</comment>
<dbReference type="EMBL" id="CAKOGP040000890">
    <property type="protein sequence ID" value="CAJ1940200.1"/>
    <property type="molecule type" value="Genomic_DNA"/>
</dbReference>
<accession>A0AAD2CXA9</accession>
<evidence type="ECO:0000313" key="1">
    <source>
        <dbReference type="EMBL" id="CAJ1940200.1"/>
    </source>
</evidence>
<name>A0AAD2CXA9_9STRA</name>
<organism evidence="1 2">
    <name type="scientific">Cylindrotheca closterium</name>
    <dbReference type="NCBI Taxonomy" id="2856"/>
    <lineage>
        <taxon>Eukaryota</taxon>
        <taxon>Sar</taxon>
        <taxon>Stramenopiles</taxon>
        <taxon>Ochrophyta</taxon>
        <taxon>Bacillariophyta</taxon>
        <taxon>Bacillariophyceae</taxon>
        <taxon>Bacillariophycidae</taxon>
        <taxon>Bacillariales</taxon>
        <taxon>Bacillariaceae</taxon>
        <taxon>Cylindrotheca</taxon>
    </lineage>
</organism>
<protein>
    <submittedName>
        <fullName evidence="1">Uncharacterized protein</fullName>
    </submittedName>
</protein>
<sequence length="259" mass="28752">MKLISQSPRGSEIRCCLDDAMEEFQQLQYRPSHGENEEGDLNKWGKTALDIVFAIFYHVTPVVFAFQGAFFKVFAGFVKAAGSALQLTLMRSYINAIVVTAVETSNISSYDNDLSVDKILNLEASGVLEQCLRVLPFVPGHQGVLLIYWTISSQLQSTGLLSKKFKMGKACGDVLRAILASEEDTLANRPDTIKRPCDTVTLVDEMDPDEEEPECLGEARYVRSYELQSDKVCTDLERCASTISDTCNALLIVRFPDGK</sequence>
<proteinExistence type="predicted"/>
<gene>
    <name evidence="1" type="ORF">CYCCA115_LOCUS6923</name>
</gene>
<dbReference type="Proteomes" id="UP001295423">
    <property type="component" value="Unassembled WGS sequence"/>
</dbReference>
<evidence type="ECO:0000313" key="2">
    <source>
        <dbReference type="Proteomes" id="UP001295423"/>
    </source>
</evidence>
<keyword evidence="2" id="KW-1185">Reference proteome</keyword>